<keyword evidence="21" id="KW-1185">Reference proteome</keyword>
<feature type="domain" description="RING-type" evidence="18">
    <location>
        <begin position="427"/>
        <end position="468"/>
    </location>
</feature>
<dbReference type="Pfam" id="PF23202">
    <property type="entry name" value="PAH_ZNF598"/>
    <property type="match status" value="1"/>
</dbReference>
<dbReference type="PROSITE" id="PS50888">
    <property type="entry name" value="BHLH"/>
    <property type="match status" value="1"/>
</dbReference>
<keyword evidence="8" id="KW-0808">Transferase</keyword>
<dbReference type="InterPro" id="IPR056437">
    <property type="entry name" value="Znf-C2H2_ZNF598/HEL2"/>
</dbReference>
<dbReference type="OrthoDB" id="3838338at2759"/>
<reference evidence="20" key="1">
    <citation type="journal article" date="2022" name="Front. Genet.">
        <title>Chromosome-Scale Assembly of the Dendrobium nobile Genome Provides Insights Into the Molecular Mechanism of the Biosynthesis of the Medicinal Active Ingredient of Dendrobium.</title>
        <authorList>
            <person name="Xu Q."/>
            <person name="Niu S.-C."/>
            <person name="Li K.-L."/>
            <person name="Zheng P.-J."/>
            <person name="Zhang X.-J."/>
            <person name="Jia Y."/>
            <person name="Liu Y."/>
            <person name="Niu Y.-X."/>
            <person name="Yu L.-H."/>
            <person name="Chen D.-F."/>
            <person name="Zhang G.-Q."/>
        </authorList>
    </citation>
    <scope>NUCLEOTIDE SEQUENCE</scope>
    <source>
        <tissue evidence="20">Leaf</tissue>
    </source>
</reference>
<dbReference type="CDD" id="cd18918">
    <property type="entry name" value="bHLH_AtMYC1_like"/>
    <property type="match status" value="1"/>
</dbReference>
<evidence type="ECO:0000256" key="7">
    <source>
        <dbReference type="ARBA" id="ARBA00022553"/>
    </source>
</evidence>
<evidence type="ECO:0000256" key="14">
    <source>
        <dbReference type="ARBA" id="ARBA00023242"/>
    </source>
</evidence>
<dbReference type="GO" id="GO:0043022">
    <property type="term" value="F:ribosome binding"/>
    <property type="evidence" value="ECO:0007669"/>
    <property type="project" value="TreeGrafter"/>
</dbReference>
<evidence type="ECO:0000256" key="6">
    <source>
        <dbReference type="ARBA" id="ARBA00022490"/>
    </source>
</evidence>
<comment type="similarity">
    <text evidence="4">Belongs to the bHLH protein family.</text>
</comment>
<dbReference type="GO" id="GO:0072344">
    <property type="term" value="P:rescue of stalled ribosome"/>
    <property type="evidence" value="ECO:0007669"/>
    <property type="project" value="InterPro"/>
</dbReference>
<evidence type="ECO:0000313" key="20">
    <source>
        <dbReference type="EMBL" id="KAI0511575.1"/>
    </source>
</evidence>
<evidence type="ECO:0000256" key="16">
    <source>
        <dbReference type="PROSITE-ProRule" id="PRU00175"/>
    </source>
</evidence>
<proteinExistence type="inferred from homology"/>
<evidence type="ECO:0000256" key="13">
    <source>
        <dbReference type="ARBA" id="ARBA00023163"/>
    </source>
</evidence>
<dbReference type="InterPro" id="IPR041888">
    <property type="entry name" value="RING-HC_ZNF598/HEL2"/>
</dbReference>
<dbReference type="GO" id="GO:0046983">
    <property type="term" value="F:protein dimerization activity"/>
    <property type="evidence" value="ECO:0007669"/>
    <property type="project" value="InterPro"/>
</dbReference>
<evidence type="ECO:0000256" key="12">
    <source>
        <dbReference type="ARBA" id="ARBA00023015"/>
    </source>
</evidence>
<dbReference type="InterPro" id="IPR011598">
    <property type="entry name" value="bHLH_dom"/>
</dbReference>
<comment type="catalytic activity">
    <reaction evidence="1">
        <text>S-ubiquitinyl-[E2 ubiquitin-conjugating enzyme]-L-cysteine + [acceptor protein]-L-lysine = [E2 ubiquitin-conjugating enzyme]-L-cysteine + N(6)-ubiquitinyl-[acceptor protein]-L-lysine.</text>
        <dbReference type="EC" id="2.3.2.27"/>
    </reaction>
</comment>
<keyword evidence="7" id="KW-0597">Phosphoprotein</keyword>
<dbReference type="Gene3D" id="4.10.280.10">
    <property type="entry name" value="Helix-loop-helix DNA-binding domain"/>
    <property type="match status" value="1"/>
</dbReference>
<keyword evidence="6" id="KW-0963">Cytoplasm</keyword>
<evidence type="ECO:0000256" key="4">
    <source>
        <dbReference type="ARBA" id="ARBA00005510"/>
    </source>
</evidence>
<evidence type="ECO:0000256" key="9">
    <source>
        <dbReference type="ARBA" id="ARBA00022723"/>
    </source>
</evidence>
<dbReference type="InterPro" id="IPR001841">
    <property type="entry name" value="Znf_RING"/>
</dbReference>
<evidence type="ECO:0000259" key="19">
    <source>
        <dbReference type="PROSITE" id="PS50888"/>
    </source>
</evidence>
<dbReference type="PANTHER" id="PTHR22938">
    <property type="entry name" value="ZINC FINGER PROTEIN 598"/>
    <property type="match status" value="1"/>
</dbReference>
<evidence type="ECO:0000313" key="21">
    <source>
        <dbReference type="Proteomes" id="UP000829196"/>
    </source>
</evidence>
<dbReference type="SMART" id="SM00353">
    <property type="entry name" value="HLH"/>
    <property type="match status" value="1"/>
</dbReference>
<evidence type="ECO:0000256" key="10">
    <source>
        <dbReference type="ARBA" id="ARBA00022771"/>
    </source>
</evidence>
<dbReference type="AlphaFoldDB" id="A0A8T3BI97"/>
<dbReference type="GO" id="GO:0016567">
    <property type="term" value="P:protein ubiquitination"/>
    <property type="evidence" value="ECO:0007669"/>
    <property type="project" value="TreeGrafter"/>
</dbReference>
<keyword evidence="14" id="KW-0539">Nucleus</keyword>
<name>A0A8T3BI97_DENNO</name>
<dbReference type="InterPro" id="IPR045896">
    <property type="entry name" value="MYC1-like_bHLH"/>
</dbReference>
<evidence type="ECO:0000256" key="11">
    <source>
        <dbReference type="ARBA" id="ARBA00022833"/>
    </source>
</evidence>
<dbReference type="EC" id="2.3.2.27" evidence="5"/>
<feature type="region of interest" description="Disordered" evidence="17">
    <location>
        <begin position="899"/>
        <end position="937"/>
    </location>
</feature>
<dbReference type="InterPro" id="IPR057634">
    <property type="entry name" value="PAH_ZNF598/HEL2"/>
</dbReference>
<feature type="domain" description="BHLH" evidence="19">
    <location>
        <begin position="144"/>
        <end position="193"/>
    </location>
</feature>
<keyword evidence="9" id="KW-0479">Metal-binding</keyword>
<dbReference type="Pfam" id="PF23230">
    <property type="entry name" value="zf-C2H2_13"/>
    <property type="match status" value="1"/>
</dbReference>
<evidence type="ECO:0000256" key="2">
    <source>
        <dbReference type="ARBA" id="ARBA00004496"/>
    </source>
</evidence>
<evidence type="ECO:0000256" key="15">
    <source>
        <dbReference type="ARBA" id="ARBA00035113"/>
    </source>
</evidence>
<feature type="region of interest" description="Disordered" evidence="17">
    <location>
        <begin position="1186"/>
        <end position="1207"/>
    </location>
</feature>
<accession>A0A8T3BI97</accession>
<keyword evidence="11" id="KW-0862">Zinc</keyword>
<keyword evidence="12" id="KW-0805">Transcription regulation</keyword>
<comment type="caution">
    <text evidence="20">The sequence shown here is derived from an EMBL/GenBank/DDBJ whole genome shotgun (WGS) entry which is preliminary data.</text>
</comment>
<dbReference type="SUPFAM" id="SSF47459">
    <property type="entry name" value="HLH, helix-loop-helix DNA-binding domain"/>
    <property type="match status" value="1"/>
</dbReference>
<dbReference type="Pfam" id="PF00010">
    <property type="entry name" value="HLH"/>
    <property type="match status" value="1"/>
</dbReference>
<dbReference type="CDD" id="cd16615">
    <property type="entry name" value="RING-HC_ZNF598"/>
    <property type="match status" value="1"/>
</dbReference>
<evidence type="ECO:0000259" key="18">
    <source>
        <dbReference type="PROSITE" id="PS50089"/>
    </source>
</evidence>
<dbReference type="GO" id="GO:0008270">
    <property type="term" value="F:zinc ion binding"/>
    <property type="evidence" value="ECO:0007669"/>
    <property type="project" value="UniProtKB-KW"/>
</dbReference>
<dbReference type="Proteomes" id="UP000829196">
    <property type="component" value="Unassembled WGS sequence"/>
</dbReference>
<sequence length="1260" mass="140024">MFNPQSSSFIGGLALISDASEAIMTSQSTDLSLMVESGFDYLRQFERLNGANLTTFDPSGQGDSPVYRMLGPANFHSPSEALMRDFAMYGTSVMAPAILYDPAVAMNVNLEAAGFNHDYDVYGGQLENCEIECRKQKEMMMRGLEEYGTQKNEKQRRERLGKKFELLKSLIPNPTKPDRATIVADTIDHIKELLRTVDELKILVGKKRSKNARSIKLEIQNDVHCDMESSSIKSNIDESDHGLNGSMRSSWIQRRSKSTFIDVRIIEDEVYIKLEQRKRVDCFLIVSRVLDELQLELLHLSCGNVGDNHIFMISTKTNYEGSPVYASSVARRFIEAMGGKVVEILQFSRLKVQRRNVVCCSTATLGLETESVEEFFFGCVCSLFLLPHLAKIRSSKVAVSYTVNKVPSLLVSLLSNEGNHSYMEDCCAVCAETLEWVAYGSCGHRELCSTCVVRLRFILGDRHCCICKTDCPTVFVTKALGSFTEAKSDFSEFPSGVSEGQHGKYWYHEVSQAYFDDVDHYRIIRAMCKLSCSICDNNEAGQKSDGINRRNKFRSIEQLKGHLYHQHKMFMCTLCLEGRKVFISEQKLYNRSQLRQHISSGDSEVDGSESERGGFAGHPICEFCRNPFYGDTELYMHMSTEHYICHICQRQHPGQYDYYRNYDDLEVHFRQEHFLCEHEACLAKKFVVFQSETEMKRHNAIEHGGHLSRSKRNAALQIPVSFRYRGSAAQNQGRGRWRGFHAEPSQSTIHGGLEMAVADGSLYESSSGNGITNSERGEVNQYDMIASSVESLAISSHSEEISSMSDANNRQSYGSAPAVEEISFPPISNFEPPELSSRYVQVLNQGSSARLGEASFPPLPGVKDSVKPIIAPVTEGFSANTIAARLKLHNKGSVKVLHSARPKASQNYDHGSSSSVSSSEMRPQMRSHGPATSISNSITGDTANQVVPPISSASPQASTIRGNGFAASASIPISSVWNSRNLNRVRHSASATALSTISPSNNPLSNKTSSATLNQELPTSIESLQHVQKVETANKSLVESIRAGLGMDEEKYAAFKTISTEYRQDKIDPWEYLSYVEQFGLSHLVLELAQLCPDSRKQQQLIDAYNANLCSNGLQENNRGNTVISNKDGKKPKGKGKAVDLVITPAKDALVNNTLDQEVGVLSKDGYNNAKDQDLSSGSIMIVDDSSSERKNITNTNSDGEGGKKNRKIKFHRLPLGNGNAHWNPERTIEEHSSNEGDRLHARGVWHNGGGKRLFSQSHA</sequence>
<dbReference type="PANTHER" id="PTHR22938:SF0">
    <property type="entry name" value="E3 UBIQUITIN-PROTEIN LIGASE ZNF598"/>
    <property type="match status" value="1"/>
</dbReference>
<evidence type="ECO:0000256" key="5">
    <source>
        <dbReference type="ARBA" id="ARBA00012483"/>
    </source>
</evidence>
<comment type="subcellular location">
    <subcellularLocation>
        <location evidence="2">Cytoplasm</location>
    </subcellularLocation>
</comment>
<dbReference type="EMBL" id="JAGYWB010000009">
    <property type="protein sequence ID" value="KAI0511575.1"/>
    <property type="molecule type" value="Genomic_DNA"/>
</dbReference>
<organism evidence="20 21">
    <name type="scientific">Dendrobium nobile</name>
    <name type="common">Orchid</name>
    <dbReference type="NCBI Taxonomy" id="94219"/>
    <lineage>
        <taxon>Eukaryota</taxon>
        <taxon>Viridiplantae</taxon>
        <taxon>Streptophyta</taxon>
        <taxon>Embryophyta</taxon>
        <taxon>Tracheophyta</taxon>
        <taxon>Spermatophyta</taxon>
        <taxon>Magnoliopsida</taxon>
        <taxon>Liliopsida</taxon>
        <taxon>Asparagales</taxon>
        <taxon>Orchidaceae</taxon>
        <taxon>Epidendroideae</taxon>
        <taxon>Malaxideae</taxon>
        <taxon>Dendrobiinae</taxon>
        <taxon>Dendrobium</taxon>
    </lineage>
</organism>
<dbReference type="SMART" id="SM00355">
    <property type="entry name" value="ZnF_C2H2"/>
    <property type="match status" value="4"/>
</dbReference>
<dbReference type="GO" id="GO:0005737">
    <property type="term" value="C:cytoplasm"/>
    <property type="evidence" value="ECO:0007669"/>
    <property type="project" value="UniProtKB-SubCell"/>
</dbReference>
<feature type="compositionally biased region" description="Basic and acidic residues" evidence="17">
    <location>
        <begin position="1230"/>
        <end position="1241"/>
    </location>
</feature>
<feature type="region of interest" description="Disordered" evidence="17">
    <location>
        <begin position="1230"/>
        <end position="1260"/>
    </location>
</feature>
<keyword evidence="13" id="KW-0804">Transcription</keyword>
<comment type="similarity">
    <text evidence="15">Belongs to the ZNF598/HEL2 family.</text>
</comment>
<dbReference type="GO" id="GO:0061630">
    <property type="term" value="F:ubiquitin protein ligase activity"/>
    <property type="evidence" value="ECO:0007669"/>
    <property type="project" value="UniProtKB-EC"/>
</dbReference>
<evidence type="ECO:0000256" key="17">
    <source>
        <dbReference type="SAM" id="MobiDB-lite"/>
    </source>
</evidence>
<protein>
    <recommendedName>
        <fullName evidence="5">RING-type E3 ubiquitin transferase</fullName>
        <ecNumber evidence="5">2.3.2.27</ecNumber>
    </recommendedName>
</protein>
<comment type="pathway">
    <text evidence="3">Protein modification; protein ubiquitination.</text>
</comment>
<dbReference type="InterPro" id="IPR036638">
    <property type="entry name" value="HLH_DNA-bd_sf"/>
</dbReference>
<gene>
    <name evidence="20" type="ORF">KFK09_012205</name>
</gene>
<evidence type="ECO:0000256" key="3">
    <source>
        <dbReference type="ARBA" id="ARBA00004906"/>
    </source>
</evidence>
<dbReference type="InterPro" id="IPR044288">
    <property type="entry name" value="ZNF598/HEL2"/>
</dbReference>
<dbReference type="InterPro" id="IPR013087">
    <property type="entry name" value="Znf_C2H2_type"/>
</dbReference>
<evidence type="ECO:0000256" key="1">
    <source>
        <dbReference type="ARBA" id="ARBA00000900"/>
    </source>
</evidence>
<dbReference type="PROSITE" id="PS50089">
    <property type="entry name" value="ZF_RING_2"/>
    <property type="match status" value="1"/>
</dbReference>
<evidence type="ECO:0000256" key="8">
    <source>
        <dbReference type="ARBA" id="ARBA00022679"/>
    </source>
</evidence>
<keyword evidence="10 16" id="KW-0863">Zinc-finger</keyword>